<dbReference type="EMBL" id="AP029263">
    <property type="protein sequence ID" value="BFF91474.1"/>
    <property type="molecule type" value="Genomic_DNA"/>
</dbReference>
<name>A0AAU9F440_DROMD</name>
<keyword evidence="2" id="KW-0732">Signal</keyword>
<accession>A0AAU9F440</accession>
<sequence>MQSIVIVYLILIGILLWLKLSPGSPEISSALGTTTPTAGTAVNRIPQDSPKERTENIPKSSTKVSKLLNVLKGSPARDNLIADSSTPASNVEETTFDCYSLYGDDCYLLPDSIGPRLSAKLLKILAKT</sequence>
<evidence type="ECO:0000256" key="2">
    <source>
        <dbReference type="SAM" id="SignalP"/>
    </source>
</evidence>
<gene>
    <name evidence="3" type="ORF">DMAD_09745</name>
</gene>
<dbReference type="AlphaFoldDB" id="A0AAU9F440"/>
<feature type="signal peptide" evidence="2">
    <location>
        <begin position="1"/>
        <end position="25"/>
    </location>
</feature>
<feature type="chain" id="PRO_5043874320" evidence="2">
    <location>
        <begin position="26"/>
        <end position="128"/>
    </location>
</feature>
<evidence type="ECO:0000313" key="3">
    <source>
        <dbReference type="EMBL" id="BFF91474.1"/>
    </source>
</evidence>
<feature type="region of interest" description="Disordered" evidence="1">
    <location>
        <begin position="31"/>
        <end position="59"/>
    </location>
</feature>
<dbReference type="Proteomes" id="UP001500889">
    <property type="component" value="Chromosome O"/>
</dbReference>
<proteinExistence type="predicted"/>
<protein>
    <submittedName>
        <fullName evidence="3">Uncharacterized protein</fullName>
    </submittedName>
</protein>
<evidence type="ECO:0000313" key="4">
    <source>
        <dbReference type="Proteomes" id="UP001500889"/>
    </source>
</evidence>
<organism evidence="3 4">
    <name type="scientific">Drosophila madeirensis</name>
    <name type="common">Fruit fly</name>
    <dbReference type="NCBI Taxonomy" id="30013"/>
    <lineage>
        <taxon>Eukaryota</taxon>
        <taxon>Metazoa</taxon>
        <taxon>Ecdysozoa</taxon>
        <taxon>Arthropoda</taxon>
        <taxon>Hexapoda</taxon>
        <taxon>Insecta</taxon>
        <taxon>Pterygota</taxon>
        <taxon>Neoptera</taxon>
        <taxon>Endopterygota</taxon>
        <taxon>Diptera</taxon>
        <taxon>Brachycera</taxon>
        <taxon>Muscomorpha</taxon>
        <taxon>Ephydroidea</taxon>
        <taxon>Drosophilidae</taxon>
        <taxon>Drosophila</taxon>
        <taxon>Sophophora</taxon>
    </lineage>
</organism>
<reference evidence="3 4" key="1">
    <citation type="submission" date="2024-02" db="EMBL/GenBank/DDBJ databases">
        <title>A chromosome-level genome assembly of Drosophila madeirensis, a fruit fly species endemic to Madeira island.</title>
        <authorList>
            <person name="Tomihara K."/>
            <person name="Llopart A."/>
            <person name="Yamamoto D."/>
        </authorList>
    </citation>
    <scope>NUCLEOTIDE SEQUENCE [LARGE SCALE GENOMIC DNA]</scope>
    <source>
        <strain evidence="3 4">RF1</strain>
    </source>
</reference>
<evidence type="ECO:0000256" key="1">
    <source>
        <dbReference type="SAM" id="MobiDB-lite"/>
    </source>
</evidence>
<feature type="compositionally biased region" description="Low complexity" evidence="1">
    <location>
        <begin position="32"/>
        <end position="41"/>
    </location>
</feature>
<keyword evidence="4" id="KW-1185">Reference proteome</keyword>